<feature type="domain" description="JmjC" evidence="1">
    <location>
        <begin position="237"/>
        <end position="380"/>
    </location>
</feature>
<dbReference type="Pfam" id="PF02036">
    <property type="entry name" value="SCP2"/>
    <property type="match status" value="1"/>
</dbReference>
<protein>
    <submittedName>
        <fullName evidence="2">Cupin</fullName>
    </submittedName>
</protein>
<dbReference type="InterPro" id="IPR036527">
    <property type="entry name" value="SCP2_sterol-bd_dom_sf"/>
</dbReference>
<dbReference type="SUPFAM" id="SSF55718">
    <property type="entry name" value="SCP-like"/>
    <property type="match status" value="1"/>
</dbReference>
<dbReference type="EMBL" id="QLIN01000012">
    <property type="protein sequence ID" value="RAI65460.1"/>
    <property type="molecule type" value="Genomic_DNA"/>
</dbReference>
<dbReference type="PANTHER" id="PTHR12461">
    <property type="entry name" value="HYPOXIA-INDUCIBLE FACTOR 1 ALPHA INHIBITOR-RELATED"/>
    <property type="match status" value="1"/>
</dbReference>
<dbReference type="PROSITE" id="PS51184">
    <property type="entry name" value="JMJC"/>
    <property type="match status" value="1"/>
</dbReference>
<comment type="caution">
    <text evidence="2">The sequence shown here is derived from an EMBL/GenBank/DDBJ whole genome shotgun (WGS) entry which is preliminary data.</text>
</comment>
<dbReference type="RefSeq" id="WP_111286840.1">
    <property type="nucleotide sequence ID" value="NZ_QLIN01000012.1"/>
</dbReference>
<proteinExistence type="predicted"/>
<dbReference type="InterPro" id="IPR003033">
    <property type="entry name" value="SCP2_sterol-bd_dom"/>
</dbReference>
<evidence type="ECO:0000259" key="1">
    <source>
        <dbReference type="PROSITE" id="PS51184"/>
    </source>
</evidence>
<dbReference type="Pfam" id="PF13621">
    <property type="entry name" value="Cupin_8"/>
    <property type="match status" value="1"/>
</dbReference>
<dbReference type="AlphaFoldDB" id="A0A327MR67"/>
<name>A0A327MR67_PSEFL</name>
<reference evidence="2 3" key="1">
    <citation type="submission" date="2018-06" db="EMBL/GenBank/DDBJ databases">
        <authorList>
            <person name="Zhirakovskaya E."/>
        </authorList>
    </citation>
    <scope>NUCLEOTIDE SEQUENCE [LARGE SCALE GENOMIC DNA]</scope>
    <source>
        <strain evidence="2 3">LY3</strain>
    </source>
</reference>
<dbReference type="Proteomes" id="UP000249493">
    <property type="component" value="Unassembled WGS sequence"/>
</dbReference>
<gene>
    <name evidence="2" type="ORF">DOZ80_23185</name>
</gene>
<dbReference type="InterPro" id="IPR041667">
    <property type="entry name" value="Cupin_8"/>
</dbReference>
<dbReference type="PANTHER" id="PTHR12461:SF105">
    <property type="entry name" value="HYPOXIA-INDUCIBLE FACTOR 1-ALPHA INHIBITOR"/>
    <property type="match status" value="1"/>
</dbReference>
<dbReference type="Gene3D" id="3.30.1050.10">
    <property type="entry name" value="SCP2 sterol-binding domain"/>
    <property type="match status" value="1"/>
</dbReference>
<accession>A0A327MR67</accession>
<organism evidence="2 3">
    <name type="scientific">Pseudomonas fluorescens</name>
    <dbReference type="NCBI Taxonomy" id="294"/>
    <lineage>
        <taxon>Bacteria</taxon>
        <taxon>Pseudomonadati</taxon>
        <taxon>Pseudomonadota</taxon>
        <taxon>Gammaproteobacteria</taxon>
        <taxon>Pseudomonadales</taxon>
        <taxon>Pseudomonadaceae</taxon>
        <taxon>Pseudomonas</taxon>
    </lineage>
</organism>
<dbReference type="Gene3D" id="2.60.120.650">
    <property type="entry name" value="Cupin"/>
    <property type="match status" value="1"/>
</dbReference>
<dbReference type="SUPFAM" id="SSF51197">
    <property type="entry name" value="Clavaminate synthase-like"/>
    <property type="match status" value="1"/>
</dbReference>
<dbReference type="InterPro" id="IPR003347">
    <property type="entry name" value="JmjC_dom"/>
</dbReference>
<evidence type="ECO:0000313" key="3">
    <source>
        <dbReference type="Proteomes" id="UP000249493"/>
    </source>
</evidence>
<evidence type="ECO:0000313" key="2">
    <source>
        <dbReference type="EMBL" id="RAI65460.1"/>
    </source>
</evidence>
<dbReference type="SMART" id="SM00558">
    <property type="entry name" value="JmjC"/>
    <property type="match status" value="1"/>
</dbReference>
<sequence length="380" mass="42410">MHVQSALSALFASANSAGVAGTFQFVFSDQKRYWVCVPTSNLPQLGVHPTADVTIELKESVFLTIVQGLANIEELFAQGQLKITGNIGLATLLPSLVSDSLHPAAAKMEVEMNRRYPALPRFSEQLSASVNLNGSIDRRPKNQVSMNEFNVRYRARGIPLVFTQALDDWPLFSMPRDTALEQFANLQGITRHGEYAHKAFSSERDFRTTAILDFVATMDDATCQVFAEPPAYMGNNLVPKQLLPLIRFPDCFKRSLYIQPRLWLGPKGTLTPLHRDDSDNLFAQVWGEKTMLLAAPHHRIALGSWSTSPHGGLEGCDFDPSHPNFEEFPAAKQVNFLEVHLKPGDLLFLPEGWFHQVRSLTSSLSINFWVNSVRDKTDGD</sequence>